<dbReference type="GO" id="GO:0046464">
    <property type="term" value="P:acylglycerol catabolic process"/>
    <property type="evidence" value="ECO:0007669"/>
    <property type="project" value="TreeGrafter"/>
</dbReference>
<dbReference type="PANTHER" id="PTHR43798:SF5">
    <property type="entry name" value="MONOACYLGLYCEROL LIPASE ABHD6"/>
    <property type="match status" value="1"/>
</dbReference>
<dbReference type="InterPro" id="IPR029058">
    <property type="entry name" value="AB_hydrolase_fold"/>
</dbReference>
<reference evidence="3" key="1">
    <citation type="submission" date="2021-03" db="EMBL/GenBank/DDBJ databases">
        <title>Leucobacter chromiisoli sp. nov., isolated from chromium-containing soil of chemical plant.</title>
        <authorList>
            <person name="Xu Z."/>
        </authorList>
    </citation>
    <scope>NUCLEOTIDE SEQUENCE</scope>
    <source>
        <strain evidence="3">K 70/01</strain>
    </source>
</reference>
<dbReference type="Pfam" id="PF08386">
    <property type="entry name" value="Abhydrolase_4"/>
    <property type="match status" value="1"/>
</dbReference>
<organism evidence="3 4">
    <name type="scientific">Leucobacter tardus</name>
    <dbReference type="NCBI Taxonomy" id="501483"/>
    <lineage>
        <taxon>Bacteria</taxon>
        <taxon>Bacillati</taxon>
        <taxon>Actinomycetota</taxon>
        <taxon>Actinomycetes</taxon>
        <taxon>Micrococcales</taxon>
        <taxon>Microbacteriaceae</taxon>
        <taxon>Leucobacter</taxon>
    </lineage>
</organism>
<feature type="domain" description="AB hydrolase-1" evidence="1">
    <location>
        <begin position="27"/>
        <end position="140"/>
    </location>
</feature>
<dbReference type="PRINTS" id="PR00111">
    <property type="entry name" value="ABHYDROLASE"/>
</dbReference>
<feature type="domain" description="Peptidase S33 tripeptidyl aminopeptidase-like C-terminal" evidence="2">
    <location>
        <begin position="187"/>
        <end position="248"/>
    </location>
</feature>
<dbReference type="SUPFAM" id="SSF53474">
    <property type="entry name" value="alpha/beta-Hydrolases"/>
    <property type="match status" value="1"/>
</dbReference>
<evidence type="ECO:0000259" key="1">
    <source>
        <dbReference type="Pfam" id="PF00561"/>
    </source>
</evidence>
<name>A0A939QJM2_9MICO</name>
<dbReference type="Gene3D" id="3.40.50.1820">
    <property type="entry name" value="alpha/beta hydrolase"/>
    <property type="match status" value="1"/>
</dbReference>
<dbReference type="Pfam" id="PF00561">
    <property type="entry name" value="Abhydrolase_1"/>
    <property type="match status" value="1"/>
</dbReference>
<accession>A0A939QJM2</accession>
<evidence type="ECO:0000313" key="3">
    <source>
        <dbReference type="EMBL" id="MBO2988929.1"/>
    </source>
</evidence>
<evidence type="ECO:0000313" key="4">
    <source>
        <dbReference type="Proteomes" id="UP000668403"/>
    </source>
</evidence>
<dbReference type="InterPro" id="IPR013595">
    <property type="entry name" value="Pept_S33_TAP-like_C"/>
</dbReference>
<proteinExistence type="predicted"/>
<dbReference type="InterPro" id="IPR050266">
    <property type="entry name" value="AB_hydrolase_sf"/>
</dbReference>
<comment type="caution">
    <text evidence="3">The sequence shown here is derived from an EMBL/GenBank/DDBJ whole genome shotgun (WGS) entry which is preliminary data.</text>
</comment>
<dbReference type="GO" id="GO:0047372">
    <property type="term" value="F:monoacylglycerol lipase activity"/>
    <property type="evidence" value="ECO:0007669"/>
    <property type="project" value="TreeGrafter"/>
</dbReference>
<sequence length="258" mass="28039">MESRHRTHRNGEVEIAFTDTPGPPGRTFVLVHGIGMGRVVFAELGEALSRSGRVLAIDMPGFGDSPEPGSLTSIADTAENVARFVRQEAASGVILVGHSMGTQVVSEIALHHPDLVEALVLIAPTVNRWERTALRQGLRMAQDLVDEGPRVLLLGLWQYAKTNPMWFVNKLKFMLNHRLEGICTDITAPTLLLRGETDPVCPPEWVAELADTFPNATAQQIDDRGHEAIIKSPEPVASMILEFIGAGSEIEPNAENAA</sequence>
<dbReference type="Proteomes" id="UP000668403">
    <property type="component" value="Unassembled WGS sequence"/>
</dbReference>
<dbReference type="PANTHER" id="PTHR43798">
    <property type="entry name" value="MONOACYLGLYCEROL LIPASE"/>
    <property type="match status" value="1"/>
</dbReference>
<protein>
    <submittedName>
        <fullName evidence="3">Alpha/beta hydrolase</fullName>
    </submittedName>
</protein>
<keyword evidence="3" id="KW-0378">Hydrolase</keyword>
<keyword evidence="4" id="KW-1185">Reference proteome</keyword>
<gene>
    <name evidence="3" type="ORF">J4H85_02790</name>
</gene>
<dbReference type="RefSeq" id="WP_208236673.1">
    <property type="nucleotide sequence ID" value="NZ_BAAAQU010000001.1"/>
</dbReference>
<dbReference type="AlphaFoldDB" id="A0A939QJM2"/>
<evidence type="ECO:0000259" key="2">
    <source>
        <dbReference type="Pfam" id="PF08386"/>
    </source>
</evidence>
<dbReference type="EMBL" id="JAGFBF010000001">
    <property type="protein sequence ID" value="MBO2988929.1"/>
    <property type="molecule type" value="Genomic_DNA"/>
</dbReference>
<dbReference type="GO" id="GO:0016020">
    <property type="term" value="C:membrane"/>
    <property type="evidence" value="ECO:0007669"/>
    <property type="project" value="TreeGrafter"/>
</dbReference>
<dbReference type="InterPro" id="IPR000073">
    <property type="entry name" value="AB_hydrolase_1"/>
</dbReference>